<dbReference type="EMBL" id="JH993058">
    <property type="protein sequence ID" value="EKX37523.1"/>
    <property type="molecule type" value="Genomic_DNA"/>
</dbReference>
<evidence type="ECO:0000313" key="3">
    <source>
        <dbReference type="EnsemblProtists" id="EKX37523"/>
    </source>
</evidence>
<dbReference type="EnsemblProtists" id="EKX37523">
    <property type="protein sequence ID" value="EKX37523"/>
    <property type="gene ID" value="GUITHDRAFT_116332"/>
</dbReference>
<reference evidence="4" key="2">
    <citation type="submission" date="2012-11" db="EMBL/GenBank/DDBJ databases">
        <authorList>
            <person name="Kuo A."/>
            <person name="Curtis B.A."/>
            <person name="Tanifuji G."/>
            <person name="Burki F."/>
            <person name="Gruber A."/>
            <person name="Irimia M."/>
            <person name="Maruyama S."/>
            <person name="Arias M.C."/>
            <person name="Ball S.G."/>
            <person name="Gile G.H."/>
            <person name="Hirakawa Y."/>
            <person name="Hopkins J.F."/>
            <person name="Rensing S.A."/>
            <person name="Schmutz J."/>
            <person name="Symeonidi A."/>
            <person name="Elias M."/>
            <person name="Eveleigh R.J."/>
            <person name="Herman E.K."/>
            <person name="Klute M.J."/>
            <person name="Nakayama T."/>
            <person name="Obornik M."/>
            <person name="Reyes-Prieto A."/>
            <person name="Armbrust E.V."/>
            <person name="Aves S.J."/>
            <person name="Beiko R.G."/>
            <person name="Coutinho P."/>
            <person name="Dacks J.B."/>
            <person name="Durnford D.G."/>
            <person name="Fast N.M."/>
            <person name="Green B.R."/>
            <person name="Grisdale C."/>
            <person name="Hempe F."/>
            <person name="Henrissat B."/>
            <person name="Hoppner M.P."/>
            <person name="Ishida K.-I."/>
            <person name="Kim E."/>
            <person name="Koreny L."/>
            <person name="Kroth P.G."/>
            <person name="Liu Y."/>
            <person name="Malik S.-B."/>
            <person name="Maier U.G."/>
            <person name="McRose D."/>
            <person name="Mock T."/>
            <person name="Neilson J.A."/>
            <person name="Onodera N.T."/>
            <person name="Poole A.M."/>
            <person name="Pritham E.J."/>
            <person name="Richards T.A."/>
            <person name="Rocap G."/>
            <person name="Roy S.W."/>
            <person name="Sarai C."/>
            <person name="Schaack S."/>
            <person name="Shirato S."/>
            <person name="Slamovits C.H."/>
            <person name="Spencer D.F."/>
            <person name="Suzuki S."/>
            <person name="Worden A.Z."/>
            <person name="Zauner S."/>
            <person name="Barry K."/>
            <person name="Bell C."/>
            <person name="Bharti A.K."/>
            <person name="Crow J.A."/>
            <person name="Grimwood J."/>
            <person name="Kramer R."/>
            <person name="Lindquist E."/>
            <person name="Lucas S."/>
            <person name="Salamov A."/>
            <person name="McFadden G.I."/>
            <person name="Lane C.E."/>
            <person name="Keeling P.J."/>
            <person name="Gray M.W."/>
            <person name="Grigoriev I.V."/>
            <person name="Archibald J.M."/>
        </authorList>
    </citation>
    <scope>NUCLEOTIDE SEQUENCE</scope>
    <source>
        <strain evidence="4">CCMP2712</strain>
    </source>
</reference>
<dbReference type="Proteomes" id="UP000011087">
    <property type="component" value="Unassembled WGS sequence"/>
</dbReference>
<accession>L1IMM1</accession>
<evidence type="ECO:0000256" key="1">
    <source>
        <dbReference type="SAM" id="MobiDB-lite"/>
    </source>
</evidence>
<gene>
    <name evidence="2" type="ORF">GUITHDRAFT_116332</name>
</gene>
<dbReference type="KEGG" id="gtt:GUITHDRAFT_116332"/>
<evidence type="ECO:0000313" key="2">
    <source>
        <dbReference type="EMBL" id="EKX37523.1"/>
    </source>
</evidence>
<feature type="region of interest" description="Disordered" evidence="1">
    <location>
        <begin position="562"/>
        <end position="591"/>
    </location>
</feature>
<dbReference type="GeneID" id="17294262"/>
<feature type="region of interest" description="Disordered" evidence="1">
    <location>
        <begin position="616"/>
        <end position="639"/>
    </location>
</feature>
<dbReference type="RefSeq" id="XP_005824503.1">
    <property type="nucleotide sequence ID" value="XM_005824446.1"/>
</dbReference>
<evidence type="ECO:0000313" key="4">
    <source>
        <dbReference type="Proteomes" id="UP000011087"/>
    </source>
</evidence>
<reference evidence="3" key="3">
    <citation type="submission" date="2015-06" db="UniProtKB">
        <authorList>
            <consortium name="EnsemblProtists"/>
        </authorList>
    </citation>
    <scope>IDENTIFICATION</scope>
</reference>
<reference evidence="2 4" key="1">
    <citation type="journal article" date="2012" name="Nature">
        <title>Algal genomes reveal evolutionary mosaicism and the fate of nucleomorphs.</title>
        <authorList>
            <consortium name="DOE Joint Genome Institute"/>
            <person name="Curtis B.A."/>
            <person name="Tanifuji G."/>
            <person name="Burki F."/>
            <person name="Gruber A."/>
            <person name="Irimia M."/>
            <person name="Maruyama S."/>
            <person name="Arias M.C."/>
            <person name="Ball S.G."/>
            <person name="Gile G.H."/>
            <person name="Hirakawa Y."/>
            <person name="Hopkins J.F."/>
            <person name="Kuo A."/>
            <person name="Rensing S.A."/>
            <person name="Schmutz J."/>
            <person name="Symeonidi A."/>
            <person name="Elias M."/>
            <person name="Eveleigh R.J."/>
            <person name="Herman E.K."/>
            <person name="Klute M.J."/>
            <person name="Nakayama T."/>
            <person name="Obornik M."/>
            <person name="Reyes-Prieto A."/>
            <person name="Armbrust E.V."/>
            <person name="Aves S.J."/>
            <person name="Beiko R.G."/>
            <person name="Coutinho P."/>
            <person name="Dacks J.B."/>
            <person name="Durnford D.G."/>
            <person name="Fast N.M."/>
            <person name="Green B.R."/>
            <person name="Grisdale C.J."/>
            <person name="Hempel F."/>
            <person name="Henrissat B."/>
            <person name="Hoppner M.P."/>
            <person name="Ishida K."/>
            <person name="Kim E."/>
            <person name="Koreny L."/>
            <person name="Kroth P.G."/>
            <person name="Liu Y."/>
            <person name="Malik S.B."/>
            <person name="Maier U.G."/>
            <person name="McRose D."/>
            <person name="Mock T."/>
            <person name="Neilson J.A."/>
            <person name="Onodera N.T."/>
            <person name="Poole A.M."/>
            <person name="Pritham E.J."/>
            <person name="Richards T.A."/>
            <person name="Rocap G."/>
            <person name="Roy S.W."/>
            <person name="Sarai C."/>
            <person name="Schaack S."/>
            <person name="Shirato S."/>
            <person name="Slamovits C.H."/>
            <person name="Spencer D.F."/>
            <person name="Suzuki S."/>
            <person name="Worden A.Z."/>
            <person name="Zauner S."/>
            <person name="Barry K."/>
            <person name="Bell C."/>
            <person name="Bharti A.K."/>
            <person name="Crow J.A."/>
            <person name="Grimwood J."/>
            <person name="Kramer R."/>
            <person name="Lindquist E."/>
            <person name="Lucas S."/>
            <person name="Salamov A."/>
            <person name="McFadden G.I."/>
            <person name="Lane C.E."/>
            <person name="Keeling P.J."/>
            <person name="Gray M.W."/>
            <person name="Grigoriev I.V."/>
            <person name="Archibald J.M."/>
        </authorList>
    </citation>
    <scope>NUCLEOTIDE SEQUENCE</scope>
    <source>
        <strain evidence="2 4">CCMP2712</strain>
    </source>
</reference>
<dbReference type="PaxDb" id="55529-EKX37523"/>
<name>L1IMM1_GUITC</name>
<dbReference type="HOGENOM" id="CLU_385183_0_0_1"/>
<feature type="compositionally biased region" description="Polar residues" evidence="1">
    <location>
        <begin position="562"/>
        <end position="586"/>
    </location>
</feature>
<sequence>MGMVKMMRGCAMVTAMTAMAAIMAALYFGFIMNPRNEHRSALAMSSAMLRTRAKLTIAKQNLPKMLRSTLHAFTPGRRSLPHAGNGSLSTSGSSSSVLGLFSCDCGCCEEGIFFGCTTCCPCTPDTGPCSTRRTGRCGCCDDGYLYGCSGTCGGAGSGPCSDRSTYECGCCSSGIFYGCLGSCGDSTGTGPCSQRDSGTCGCCDQGFFWGCRGTCGGSTFSSSEFDTLVETAESLLVDMSLGFVLKPKTLAQIDIIKISYSLTADVAADSSFSDSLKLDILRTASGFIPPPYGVVIRLGWGAYDFVTTYQDTGDVWQASFAAVTNNVEADDLKLVGSALARTARSSGLLKGAVQSATRRQHREGKHKHSKLRTTSEPFLVKVSFFVNVTDQAHFDQILNDIGQEKMFSESGLNPVTYGFWDDTSTLTVGCMFIKCIPQVIVQPSSELWVNVSFTYAAASTSLTSTARDIIRTVLANVAGPPATQSDVIINSESSDSSSSTLIKAAISTKSKLYASKASQNLIASSLNTEAVKAGLGTDLFSSVSATSYFSSYTIAPLSFPSDDNSTNSSEMLNATNTSETGTSQKISADDNTRKISQEANKTNFTTTSSFSSTTTTPVQVKVTSPSTTPVMTTPEPPGMDKWKCKEGYSPFALRPDNLTCIPDPVYPLRNHYSNCTMTHSWKELVEILAHQKQVRFMTGGLGQLMIPNSIEVWVCQKNHTCTMGKDGDFFCFTFDENRKIFYPWGLMSDLKLKHTSIFSSRR</sequence>
<dbReference type="AlphaFoldDB" id="L1IMM1"/>
<keyword evidence="4" id="KW-1185">Reference proteome</keyword>
<organism evidence="2">
    <name type="scientific">Guillardia theta (strain CCMP2712)</name>
    <name type="common">Cryptophyte</name>
    <dbReference type="NCBI Taxonomy" id="905079"/>
    <lineage>
        <taxon>Eukaryota</taxon>
        <taxon>Cryptophyceae</taxon>
        <taxon>Pyrenomonadales</taxon>
        <taxon>Geminigeraceae</taxon>
        <taxon>Guillardia</taxon>
    </lineage>
</organism>
<proteinExistence type="predicted"/>
<protein>
    <submittedName>
        <fullName evidence="2 3">Uncharacterized protein</fullName>
    </submittedName>
</protein>
<feature type="compositionally biased region" description="Low complexity" evidence="1">
    <location>
        <begin position="616"/>
        <end position="633"/>
    </location>
</feature>